<dbReference type="EMBL" id="JAVRRG010000007">
    <property type="protein sequence ID" value="KAK5100196.1"/>
    <property type="molecule type" value="Genomic_DNA"/>
</dbReference>
<proteinExistence type="predicted"/>
<feature type="compositionally biased region" description="Polar residues" evidence="1">
    <location>
        <begin position="330"/>
        <end position="340"/>
    </location>
</feature>
<evidence type="ECO:0000256" key="1">
    <source>
        <dbReference type="SAM" id="MobiDB-lite"/>
    </source>
</evidence>
<keyword evidence="3" id="KW-1185">Reference proteome</keyword>
<reference evidence="2 3" key="1">
    <citation type="submission" date="2023-08" db="EMBL/GenBank/DDBJ databases">
        <title>Black Yeasts Isolated from many extreme environments.</title>
        <authorList>
            <person name="Coleine C."/>
            <person name="Stajich J.E."/>
            <person name="Selbmann L."/>
        </authorList>
    </citation>
    <scope>NUCLEOTIDE SEQUENCE [LARGE SCALE GENOMIC DNA]</scope>
    <source>
        <strain evidence="2 3">CCFEE 5885</strain>
    </source>
</reference>
<feature type="compositionally biased region" description="Basic and acidic residues" evidence="1">
    <location>
        <begin position="434"/>
        <end position="457"/>
    </location>
</feature>
<accession>A0ABR0KM93</accession>
<feature type="compositionally biased region" description="Acidic residues" evidence="1">
    <location>
        <begin position="264"/>
        <end position="273"/>
    </location>
</feature>
<feature type="region of interest" description="Disordered" evidence="1">
    <location>
        <begin position="400"/>
        <end position="480"/>
    </location>
</feature>
<feature type="compositionally biased region" description="Acidic residues" evidence="1">
    <location>
        <begin position="403"/>
        <end position="420"/>
    </location>
</feature>
<feature type="compositionally biased region" description="Acidic residues" evidence="1">
    <location>
        <begin position="458"/>
        <end position="467"/>
    </location>
</feature>
<protein>
    <submittedName>
        <fullName evidence="2">Uncharacterized protein</fullName>
    </submittedName>
</protein>
<name>A0ABR0KM93_9EURO</name>
<gene>
    <name evidence="2" type="ORF">LTR24_000991</name>
</gene>
<evidence type="ECO:0000313" key="2">
    <source>
        <dbReference type="EMBL" id="KAK5100196.1"/>
    </source>
</evidence>
<feature type="compositionally biased region" description="Polar residues" evidence="1">
    <location>
        <begin position="287"/>
        <end position="298"/>
    </location>
</feature>
<comment type="caution">
    <text evidence="2">The sequence shown here is derived from an EMBL/GenBank/DDBJ whole genome shotgun (WGS) entry which is preliminary data.</text>
</comment>
<feature type="compositionally biased region" description="Low complexity" evidence="1">
    <location>
        <begin position="313"/>
        <end position="329"/>
    </location>
</feature>
<feature type="region of interest" description="Disordered" evidence="1">
    <location>
        <begin position="86"/>
        <end position="385"/>
    </location>
</feature>
<evidence type="ECO:0000313" key="3">
    <source>
        <dbReference type="Proteomes" id="UP001345013"/>
    </source>
</evidence>
<feature type="region of interest" description="Disordered" evidence="1">
    <location>
        <begin position="1"/>
        <end position="25"/>
    </location>
</feature>
<feature type="compositionally biased region" description="Basic and acidic residues" evidence="1">
    <location>
        <begin position="154"/>
        <end position="163"/>
    </location>
</feature>
<dbReference type="Proteomes" id="UP001345013">
    <property type="component" value="Unassembled WGS sequence"/>
</dbReference>
<organism evidence="2 3">
    <name type="scientific">Lithohypha guttulata</name>
    <dbReference type="NCBI Taxonomy" id="1690604"/>
    <lineage>
        <taxon>Eukaryota</taxon>
        <taxon>Fungi</taxon>
        <taxon>Dikarya</taxon>
        <taxon>Ascomycota</taxon>
        <taxon>Pezizomycotina</taxon>
        <taxon>Eurotiomycetes</taxon>
        <taxon>Chaetothyriomycetidae</taxon>
        <taxon>Chaetothyriales</taxon>
        <taxon>Trichomeriaceae</taxon>
        <taxon>Lithohypha</taxon>
    </lineage>
</organism>
<sequence>MARTKAGSGRLQPYTFTPAATDGTLQEPSPLIIASTTIPDEPIQSTLYIKQDPEVLEAAQILMSMYRSGTDAAAVRKDSQLAIEDSSVSAHDDYGSNMKLAPPEHGEDEDLEVLDSPTRQFQERTAKRRTTRGRAVVTKKPPTRTRSAQYPATSRDKDREYFEHPVLTAIHDSPAKKSRRGQRASYVKQSDEGDTTEMDPSASSDGDEEDVFKPRHQVRKYLEDPVLTRIHNPPAKESRRAQAVGLVKDSTHDDTTEIDSPTPSDDDGGDDGDYIPAHYRKAPNLRHGSSSSTLVTKPSRNRRPTGYVTPLGPTTSPLSRSSDSSQSPTILAQDSPTKSLSVAPRTPSRAPALDHVKPSSVTSLQKFLSKARRTQGHRRTESLESSGFFEKVRRAHVALHEESGEDEDEDAGVDADDGVDERDFVKDEDGEGDVDIRPDELAPGVKDEYDSTRREEGEISNDDDDDGAGVSPPQWHRGVRARELDTSMVLDY</sequence>